<evidence type="ECO:0000313" key="1">
    <source>
        <dbReference type="EMBL" id="TRZ16091.1"/>
    </source>
</evidence>
<name>A0A8K1GDN3_9PASS</name>
<comment type="caution">
    <text evidence="1">The sequence shown here is derived from an EMBL/GenBank/DDBJ whole genome shotgun (WGS) entry which is preliminary data.</text>
</comment>
<reference evidence="1" key="1">
    <citation type="submission" date="2019-04" db="EMBL/GenBank/DDBJ databases">
        <title>Genome assembly of Zosterops borbonicus 15179.</title>
        <authorList>
            <person name="Leroy T."/>
            <person name="Anselmetti Y."/>
            <person name="Tilak M.-K."/>
            <person name="Nabholz B."/>
        </authorList>
    </citation>
    <scope>NUCLEOTIDE SEQUENCE</scope>
    <source>
        <strain evidence="1">HGM_15179</strain>
        <tissue evidence="1">Muscle</tissue>
    </source>
</reference>
<evidence type="ECO:0000313" key="2">
    <source>
        <dbReference type="Proteomes" id="UP000796761"/>
    </source>
</evidence>
<dbReference type="Proteomes" id="UP000796761">
    <property type="component" value="Unassembled WGS sequence"/>
</dbReference>
<organism evidence="1 2">
    <name type="scientific">Zosterops borbonicus</name>
    <dbReference type="NCBI Taxonomy" id="364589"/>
    <lineage>
        <taxon>Eukaryota</taxon>
        <taxon>Metazoa</taxon>
        <taxon>Chordata</taxon>
        <taxon>Craniata</taxon>
        <taxon>Vertebrata</taxon>
        <taxon>Euteleostomi</taxon>
        <taxon>Archelosauria</taxon>
        <taxon>Archosauria</taxon>
        <taxon>Dinosauria</taxon>
        <taxon>Saurischia</taxon>
        <taxon>Theropoda</taxon>
        <taxon>Coelurosauria</taxon>
        <taxon>Aves</taxon>
        <taxon>Neognathae</taxon>
        <taxon>Neoaves</taxon>
        <taxon>Telluraves</taxon>
        <taxon>Australaves</taxon>
        <taxon>Passeriformes</taxon>
        <taxon>Sylvioidea</taxon>
        <taxon>Zosteropidae</taxon>
        <taxon>Zosterops</taxon>
    </lineage>
</organism>
<dbReference type="AlphaFoldDB" id="A0A8K1GDN3"/>
<proteinExistence type="predicted"/>
<protein>
    <submittedName>
        <fullName evidence="1">Uncharacterized protein</fullName>
    </submittedName>
</protein>
<accession>A0A8K1GDN3</accession>
<gene>
    <name evidence="1" type="ORF">HGM15179_011023</name>
</gene>
<dbReference type="EMBL" id="SWJQ01000335">
    <property type="protein sequence ID" value="TRZ16091.1"/>
    <property type="molecule type" value="Genomic_DNA"/>
</dbReference>
<keyword evidence="2" id="KW-1185">Reference proteome</keyword>
<sequence length="66" mass="7238">MLCPVLGPSIQGDMEDMEVLGSAQRRAVELVTGLENTSYKKLLRELGLFSLEEREAQGTPCHSTTT</sequence>